<dbReference type="GO" id="GO:0046872">
    <property type="term" value="F:metal ion binding"/>
    <property type="evidence" value="ECO:0007669"/>
    <property type="project" value="UniProtKB-KW"/>
</dbReference>
<sequence>MLAERILRLKGELRKKRKKTFFVTDIINIRYLTGFTGSYAYLLISEKEDVLFTDFRYKEQAAREVSVCRSEVTNKDITGALAKYAKRRGIKALSVQDSIVYSHYKALSKHFSEVSVLSGAVEGLRAVKDASELELIKQAIQKAEDALLRIKGYIKTGVTERSISLRLEDALRQCGVDKLPFYPIVASGQNSALPHIKPTQKKLEKGDLVVIDWGGESGGYFSDMTRTFLVKGPDVEKKKEIHDIVLRANTSAIEGARAGLTGVQTDAIARKVIKEAGLGQYFGHGTGHGVGLEVHERPRISAKAPKVVVSEGMVFTVEPGIYIPGLGGVRIEDMVVVSNGRTQRITTLPGNLEII</sequence>
<evidence type="ECO:0000313" key="9">
    <source>
        <dbReference type="Proteomes" id="UP000033423"/>
    </source>
</evidence>
<dbReference type="SUPFAM" id="SSF55920">
    <property type="entry name" value="Creatinase/aminopeptidase"/>
    <property type="match status" value="1"/>
</dbReference>
<dbReference type="AlphaFoldDB" id="A0A0F3GXH5"/>
<evidence type="ECO:0000256" key="3">
    <source>
        <dbReference type="ARBA" id="ARBA00022801"/>
    </source>
</evidence>
<dbReference type="Gene3D" id="3.90.230.10">
    <property type="entry name" value="Creatinase/methionine aminopeptidase superfamily"/>
    <property type="match status" value="1"/>
</dbReference>
<dbReference type="Pfam" id="PF01321">
    <property type="entry name" value="Creatinase_N"/>
    <property type="match status" value="1"/>
</dbReference>
<dbReference type="GO" id="GO:0004177">
    <property type="term" value="F:aminopeptidase activity"/>
    <property type="evidence" value="ECO:0007669"/>
    <property type="project" value="UniProtKB-ARBA"/>
</dbReference>
<dbReference type="InterPro" id="IPR050659">
    <property type="entry name" value="Peptidase_M24B"/>
</dbReference>
<dbReference type="PROSITE" id="PS00491">
    <property type="entry name" value="PROLINE_PEPTIDASE"/>
    <property type="match status" value="1"/>
</dbReference>
<reference evidence="8 9" key="1">
    <citation type="submission" date="2015-02" db="EMBL/GenBank/DDBJ databases">
        <title>Single-cell genomics of uncultivated deep-branching MTB reveals a conserved set of magnetosome genes.</title>
        <authorList>
            <person name="Kolinko S."/>
            <person name="Richter M."/>
            <person name="Glockner F.O."/>
            <person name="Brachmann A."/>
            <person name="Schuler D."/>
        </authorList>
    </citation>
    <scope>NUCLEOTIDE SEQUENCE [LARGE SCALE GENOMIC DNA]</scope>
    <source>
        <strain evidence="8">TM-1</strain>
    </source>
</reference>
<keyword evidence="3" id="KW-0378">Hydrolase</keyword>
<dbReference type="GO" id="GO:0006508">
    <property type="term" value="P:proteolysis"/>
    <property type="evidence" value="ECO:0007669"/>
    <property type="project" value="UniProtKB-KW"/>
</dbReference>
<dbReference type="InterPro" id="IPR001714">
    <property type="entry name" value="Pept_M24_MAP"/>
</dbReference>
<dbReference type="Pfam" id="PF00557">
    <property type="entry name" value="Peptidase_M24"/>
    <property type="match status" value="1"/>
</dbReference>
<evidence type="ECO:0000256" key="5">
    <source>
        <dbReference type="SAM" id="Phobius"/>
    </source>
</evidence>
<keyword evidence="5" id="KW-0472">Membrane</keyword>
<dbReference type="InterPro" id="IPR000994">
    <property type="entry name" value="Pept_M24"/>
</dbReference>
<dbReference type="InterPro" id="IPR036005">
    <property type="entry name" value="Creatinase/aminopeptidase-like"/>
</dbReference>
<dbReference type="InterPro" id="IPR001131">
    <property type="entry name" value="Peptidase_M24B_aminopep-P_CS"/>
</dbReference>
<protein>
    <submittedName>
        <fullName evidence="8">Proline dipeptidase</fullName>
    </submittedName>
</protein>
<keyword evidence="5" id="KW-1133">Transmembrane helix</keyword>
<keyword evidence="1" id="KW-0645">Protease</keyword>
<feature type="transmembrane region" description="Helical" evidence="5">
    <location>
        <begin position="21"/>
        <end position="44"/>
    </location>
</feature>
<dbReference type="InterPro" id="IPR029149">
    <property type="entry name" value="Creatin/AminoP/Spt16_N"/>
</dbReference>
<dbReference type="PANTHER" id="PTHR46112:SF3">
    <property type="entry name" value="AMINOPEPTIDASE YPDF"/>
    <property type="match status" value="1"/>
</dbReference>
<dbReference type="PATRIC" id="fig|29290.4.peg.1620"/>
<dbReference type="PRINTS" id="PR00599">
    <property type="entry name" value="MAPEPTIDASE"/>
</dbReference>
<dbReference type="SUPFAM" id="SSF53092">
    <property type="entry name" value="Creatinase/prolidase N-terminal domain"/>
    <property type="match status" value="1"/>
</dbReference>
<dbReference type="InterPro" id="IPR000587">
    <property type="entry name" value="Creatinase_N"/>
</dbReference>
<organism evidence="8 9">
    <name type="scientific">Candidatus Magnetobacterium bavaricum</name>
    <dbReference type="NCBI Taxonomy" id="29290"/>
    <lineage>
        <taxon>Bacteria</taxon>
        <taxon>Pseudomonadati</taxon>
        <taxon>Nitrospirota</taxon>
        <taxon>Thermodesulfovibrionia</taxon>
        <taxon>Thermodesulfovibrionales</taxon>
        <taxon>Candidatus Magnetobacteriaceae</taxon>
        <taxon>Candidatus Magnetobacterium</taxon>
    </lineage>
</organism>
<name>A0A0F3GXH5_9BACT</name>
<feature type="domain" description="Peptidase M24" evidence="6">
    <location>
        <begin position="134"/>
        <end position="338"/>
    </location>
</feature>
<gene>
    <name evidence="8" type="ORF">MBAV_001219</name>
</gene>
<dbReference type="EMBL" id="LACI01000537">
    <property type="protein sequence ID" value="KJU86601.1"/>
    <property type="molecule type" value="Genomic_DNA"/>
</dbReference>
<accession>A0A0F3GXH5</accession>
<keyword evidence="9" id="KW-1185">Reference proteome</keyword>
<keyword evidence="2" id="KW-0479">Metal-binding</keyword>
<proteinExistence type="predicted"/>
<keyword evidence="4" id="KW-0482">Metalloprotease</keyword>
<feature type="domain" description="Creatinase N-terminal" evidence="7">
    <location>
        <begin position="5"/>
        <end position="127"/>
    </location>
</feature>
<evidence type="ECO:0000256" key="2">
    <source>
        <dbReference type="ARBA" id="ARBA00022723"/>
    </source>
</evidence>
<dbReference type="Proteomes" id="UP000033423">
    <property type="component" value="Unassembled WGS sequence"/>
</dbReference>
<dbReference type="PANTHER" id="PTHR46112">
    <property type="entry name" value="AMINOPEPTIDASE"/>
    <property type="match status" value="1"/>
</dbReference>
<evidence type="ECO:0000256" key="4">
    <source>
        <dbReference type="ARBA" id="ARBA00023049"/>
    </source>
</evidence>
<dbReference type="GO" id="GO:0008235">
    <property type="term" value="F:metalloexopeptidase activity"/>
    <property type="evidence" value="ECO:0007669"/>
    <property type="project" value="UniProtKB-ARBA"/>
</dbReference>
<comment type="caution">
    <text evidence="8">The sequence shown here is derived from an EMBL/GenBank/DDBJ whole genome shotgun (WGS) entry which is preliminary data.</text>
</comment>
<dbReference type="Gene3D" id="3.40.350.10">
    <property type="entry name" value="Creatinase/prolidase N-terminal domain"/>
    <property type="match status" value="1"/>
</dbReference>
<keyword evidence="5" id="KW-0812">Transmembrane</keyword>
<evidence type="ECO:0000259" key="7">
    <source>
        <dbReference type="Pfam" id="PF01321"/>
    </source>
</evidence>
<evidence type="ECO:0000259" key="6">
    <source>
        <dbReference type="Pfam" id="PF00557"/>
    </source>
</evidence>
<dbReference type="CDD" id="cd01092">
    <property type="entry name" value="APP-like"/>
    <property type="match status" value="1"/>
</dbReference>
<evidence type="ECO:0000313" key="8">
    <source>
        <dbReference type="EMBL" id="KJU86601.1"/>
    </source>
</evidence>
<evidence type="ECO:0000256" key="1">
    <source>
        <dbReference type="ARBA" id="ARBA00022670"/>
    </source>
</evidence>